<protein>
    <submittedName>
        <fullName evidence="2">Uncharacterized protein</fullName>
    </submittedName>
</protein>
<gene>
    <name evidence="2" type="ORF">JF887_03245</name>
</gene>
<evidence type="ECO:0000313" key="2">
    <source>
        <dbReference type="EMBL" id="MBJ7608434.1"/>
    </source>
</evidence>
<comment type="caution">
    <text evidence="2">The sequence shown here is derived from an EMBL/GenBank/DDBJ whole genome shotgun (WGS) entry which is preliminary data.</text>
</comment>
<evidence type="ECO:0000313" key="3">
    <source>
        <dbReference type="Proteomes" id="UP000614410"/>
    </source>
</evidence>
<dbReference type="AlphaFoldDB" id="A0A934KL01"/>
<sequence length="97" mass="11041">MTRAARWFFPATGEQVTGAVFGSGSTGVVLAHEYFANLCGWRTYAMHLRDLGMRALAFDFQSDPRYPATSLRRRRPGSASSGQAHRRRHWLARIFHE</sequence>
<dbReference type="EMBL" id="JAEKNN010000013">
    <property type="protein sequence ID" value="MBJ7608434.1"/>
    <property type="molecule type" value="Genomic_DNA"/>
</dbReference>
<feature type="region of interest" description="Disordered" evidence="1">
    <location>
        <begin position="66"/>
        <end position="86"/>
    </location>
</feature>
<evidence type="ECO:0000256" key="1">
    <source>
        <dbReference type="SAM" id="MobiDB-lite"/>
    </source>
</evidence>
<dbReference type="InterPro" id="IPR029058">
    <property type="entry name" value="AB_hydrolase_fold"/>
</dbReference>
<organism evidence="2 3">
    <name type="scientific">Candidatus Amunia macphersoniae</name>
    <dbReference type="NCBI Taxonomy" id="3127014"/>
    <lineage>
        <taxon>Bacteria</taxon>
        <taxon>Bacillati</taxon>
        <taxon>Candidatus Dormiibacterota</taxon>
        <taxon>Candidatus Dormibacteria</taxon>
        <taxon>Candidatus Aeolococcales</taxon>
        <taxon>Candidatus Aeolococcaceae</taxon>
        <taxon>Candidatus Amunia</taxon>
    </lineage>
</organism>
<dbReference type="SUPFAM" id="SSF53474">
    <property type="entry name" value="alpha/beta-Hydrolases"/>
    <property type="match status" value="1"/>
</dbReference>
<reference evidence="2 3" key="1">
    <citation type="submission" date="2020-10" db="EMBL/GenBank/DDBJ databases">
        <title>Ca. Dormibacterota MAGs.</title>
        <authorList>
            <person name="Montgomery K."/>
        </authorList>
    </citation>
    <scope>NUCLEOTIDE SEQUENCE [LARGE SCALE GENOMIC DNA]</scope>
    <source>
        <strain evidence="2">Mitchell_Peninsula_5</strain>
    </source>
</reference>
<name>A0A934KL01_9BACT</name>
<proteinExistence type="predicted"/>
<dbReference type="Proteomes" id="UP000614410">
    <property type="component" value="Unassembled WGS sequence"/>
</dbReference>
<accession>A0A934KL01</accession>